<organism evidence="2 3">
    <name type="scientific">Paenibacillus ferrarius</name>
    <dbReference type="NCBI Taxonomy" id="1469647"/>
    <lineage>
        <taxon>Bacteria</taxon>
        <taxon>Bacillati</taxon>
        <taxon>Bacillota</taxon>
        <taxon>Bacilli</taxon>
        <taxon>Bacillales</taxon>
        <taxon>Paenibacillaceae</taxon>
        <taxon>Paenibacillus</taxon>
    </lineage>
</organism>
<evidence type="ECO:0008006" key="4">
    <source>
        <dbReference type="Google" id="ProtNLM"/>
    </source>
</evidence>
<name>A0A1V4HLX8_9BACL</name>
<evidence type="ECO:0000313" key="2">
    <source>
        <dbReference type="EMBL" id="OPH58332.1"/>
    </source>
</evidence>
<keyword evidence="1" id="KW-0472">Membrane</keyword>
<keyword evidence="3" id="KW-1185">Reference proteome</keyword>
<dbReference type="STRING" id="1469647.BC351_23490"/>
<feature type="transmembrane region" description="Helical" evidence="1">
    <location>
        <begin position="158"/>
        <end position="180"/>
    </location>
</feature>
<dbReference type="OrthoDB" id="2584451at2"/>
<reference evidence="3" key="1">
    <citation type="submission" date="2016-07" db="EMBL/GenBank/DDBJ databases">
        <authorList>
            <person name="Florea S."/>
            <person name="Webb J.S."/>
            <person name="Jaromczyk J."/>
            <person name="Schardl C.L."/>
        </authorList>
    </citation>
    <scope>NUCLEOTIDE SEQUENCE [LARGE SCALE GENOMIC DNA]</scope>
    <source>
        <strain evidence="3">CY1</strain>
    </source>
</reference>
<evidence type="ECO:0000256" key="1">
    <source>
        <dbReference type="SAM" id="Phobius"/>
    </source>
</evidence>
<dbReference type="Gene3D" id="1.10.1760.20">
    <property type="match status" value="1"/>
</dbReference>
<dbReference type="EMBL" id="MBTG01000010">
    <property type="protein sequence ID" value="OPH58332.1"/>
    <property type="molecule type" value="Genomic_DNA"/>
</dbReference>
<keyword evidence="1" id="KW-1133">Transmembrane helix</keyword>
<feature type="transmembrane region" description="Helical" evidence="1">
    <location>
        <begin position="51"/>
        <end position="70"/>
    </location>
</feature>
<keyword evidence="1" id="KW-0812">Transmembrane</keyword>
<feature type="transmembrane region" description="Helical" evidence="1">
    <location>
        <begin position="90"/>
        <end position="110"/>
    </location>
</feature>
<dbReference type="AlphaFoldDB" id="A0A1V4HLX8"/>
<evidence type="ECO:0000313" key="3">
    <source>
        <dbReference type="Proteomes" id="UP000190626"/>
    </source>
</evidence>
<feature type="transmembrane region" description="Helical" evidence="1">
    <location>
        <begin position="122"/>
        <end position="146"/>
    </location>
</feature>
<dbReference type="Proteomes" id="UP000190626">
    <property type="component" value="Unassembled WGS sequence"/>
</dbReference>
<protein>
    <recommendedName>
        <fullName evidence="4">ECF transporter S component</fullName>
    </recommendedName>
</protein>
<dbReference type="RefSeq" id="WP_079412093.1">
    <property type="nucleotide sequence ID" value="NZ_MBTG01000010.1"/>
</dbReference>
<gene>
    <name evidence="2" type="ORF">BC351_23490</name>
</gene>
<feature type="transmembrane region" description="Helical" evidence="1">
    <location>
        <begin position="20"/>
        <end position="39"/>
    </location>
</feature>
<proteinExistence type="predicted"/>
<comment type="caution">
    <text evidence="2">The sequence shown here is derived from an EMBL/GenBank/DDBJ whole genome shotgun (WGS) entry which is preliminary data.</text>
</comment>
<sequence>MAQMPTAMKSGLEQKGITARHIVAIVISALIFGATIYISRYFPIKIGTVQAVYPAAVFAPLFGVWFGVWGSAGLVVGNILSMLVVGMNPAVYPLALLAQFIMGFVPGIAFRKVKFESAKDRVVFIAMVTIGMVAASALVVLNLIIFQKVPAHIAWGTVWAWMQVSNTLTAAVLSPLLFAWMSDYMNKSGLFFKRFWG</sequence>
<accession>A0A1V4HLX8</accession>